<dbReference type="AlphaFoldDB" id="A0A3D3G3F6"/>
<proteinExistence type="predicted"/>
<dbReference type="Proteomes" id="UP000262257">
    <property type="component" value="Unassembled WGS sequence"/>
</dbReference>
<evidence type="ECO:0000313" key="1">
    <source>
        <dbReference type="EMBL" id="HCM31958.1"/>
    </source>
</evidence>
<reference evidence="1 2" key="1">
    <citation type="journal article" date="2018" name="Nat. Biotechnol.">
        <title>A standardized bacterial taxonomy based on genome phylogeny substantially revises the tree of life.</title>
        <authorList>
            <person name="Parks D.H."/>
            <person name="Chuvochina M."/>
            <person name="Waite D.W."/>
            <person name="Rinke C."/>
            <person name="Skarshewski A."/>
            <person name="Chaumeil P.A."/>
            <person name="Hugenholtz P."/>
        </authorList>
    </citation>
    <scope>NUCLEOTIDE SEQUENCE [LARGE SCALE GENOMIC DNA]</scope>
    <source>
        <strain evidence="1">UBA10045</strain>
    </source>
</reference>
<protein>
    <submittedName>
        <fullName evidence="1">Uncharacterized protein</fullName>
    </submittedName>
</protein>
<dbReference type="EMBL" id="DPXL01000140">
    <property type="protein sequence ID" value="HCM31958.1"/>
    <property type="molecule type" value="Genomic_DNA"/>
</dbReference>
<organism evidence="1 2">
    <name type="scientific">Acinetobacter radioresistens</name>
    <dbReference type="NCBI Taxonomy" id="40216"/>
    <lineage>
        <taxon>Bacteria</taxon>
        <taxon>Pseudomonadati</taxon>
        <taxon>Pseudomonadota</taxon>
        <taxon>Gammaproteobacteria</taxon>
        <taxon>Moraxellales</taxon>
        <taxon>Moraxellaceae</taxon>
        <taxon>Acinetobacter</taxon>
    </lineage>
</organism>
<gene>
    <name evidence="1" type="ORF">DIC32_11035</name>
</gene>
<comment type="caution">
    <text evidence="1">The sequence shown here is derived from an EMBL/GenBank/DDBJ whole genome shotgun (WGS) entry which is preliminary data.</text>
</comment>
<sequence length="167" mass="18524">MILDRELQLELLSKIAECYPFVWTDYERKPDSAEYHKIAINLNYLKGHGLLTENSTKVVHSKSGDGGGSILIMKPEITEKGLDFLKDDGGLSAILGVVTVRFEADTIRTILQLKVDQSDLSPVDKQKLRGALQELPAENIKHLSTKIVDAGWDNLGSLMSLIQSSLF</sequence>
<accession>A0A3D3G3F6</accession>
<evidence type="ECO:0000313" key="2">
    <source>
        <dbReference type="Proteomes" id="UP000262257"/>
    </source>
</evidence>
<name>A0A3D3G3F6_ACIRA</name>